<dbReference type="Proteomes" id="UP000007590">
    <property type="component" value="Chromosome"/>
</dbReference>
<reference evidence="5" key="1">
    <citation type="submission" date="2012-02" db="EMBL/GenBank/DDBJ databases">
        <title>The complete genome of Solitalea canadensis DSM 3403.</title>
        <authorList>
            <consortium name="US DOE Joint Genome Institute (JGI-PGF)"/>
            <person name="Lucas S."/>
            <person name="Copeland A."/>
            <person name="Lapidus A."/>
            <person name="Glavina del Rio T."/>
            <person name="Dalin E."/>
            <person name="Tice H."/>
            <person name="Bruce D."/>
            <person name="Goodwin L."/>
            <person name="Pitluck S."/>
            <person name="Peters L."/>
            <person name="Ovchinnikova G."/>
            <person name="Lu M."/>
            <person name="Kyrpides N."/>
            <person name="Mavromatis K."/>
            <person name="Ivanova N."/>
            <person name="Brettin T."/>
            <person name="Detter J.C."/>
            <person name="Han C."/>
            <person name="Larimer F."/>
            <person name="Land M."/>
            <person name="Hauser L."/>
            <person name="Markowitz V."/>
            <person name="Cheng J.-F."/>
            <person name="Hugenholtz P."/>
            <person name="Woyke T."/>
            <person name="Wu D."/>
            <person name="Spring S."/>
            <person name="Schroeder M."/>
            <person name="Kopitz M."/>
            <person name="Brambilla E."/>
            <person name="Klenk H.-P."/>
            <person name="Eisen J.A."/>
        </authorList>
    </citation>
    <scope>NUCLEOTIDE SEQUENCE</scope>
    <source>
        <strain evidence="5">DSM 3403</strain>
    </source>
</reference>
<evidence type="ECO:0000256" key="3">
    <source>
        <dbReference type="PROSITE-ProRule" id="PRU10038"/>
    </source>
</evidence>
<comment type="similarity">
    <text evidence="1">Belongs to the 'GDXG' lipolytic enzyme family.</text>
</comment>
<dbReference type="PROSITE" id="PS01174">
    <property type="entry name" value="LIPASE_GDXG_SER"/>
    <property type="match status" value="1"/>
</dbReference>
<dbReference type="InterPro" id="IPR013094">
    <property type="entry name" value="AB_hydrolase_3"/>
</dbReference>
<dbReference type="OrthoDB" id="9815425at2"/>
<keyword evidence="6" id="KW-1185">Reference proteome</keyword>
<dbReference type="SUPFAM" id="SSF53474">
    <property type="entry name" value="alpha/beta-Hydrolases"/>
    <property type="match status" value="1"/>
</dbReference>
<dbReference type="EMBL" id="CP003349">
    <property type="protein sequence ID" value="AFD05833.1"/>
    <property type="molecule type" value="Genomic_DNA"/>
</dbReference>
<sequence>MEQLNCIDNLQIETYPANKVTLPLDPRLVKQFKRQGSFNVNLPIFLMRGLVHLATRSFSFRFYEKGLKTSYKKIQLPDRSIGLTIVSPATGKELPIILYLHGGGGVLADSSSYIHVLKNIATFANAVVVGVDYNRAPEFKFPVPLYDCFEALKWTFEHAEDFGASRQNIIIAGDSAGGNLAAGLSLYARDNKGPKILKQLLINPRTDHSSNTKSFLSFREGYGLTEEAMRFFEQQYFLHPSDAQRCFASPLQHDYLEDLPETLIITSEYDPLRDEGENYGIKLRKTGIRVEIIRYLGMAHTMVAFGATRESAQHFYNWIGRKINE</sequence>
<feature type="domain" description="Alpha/beta hydrolase fold-3" evidence="4">
    <location>
        <begin position="97"/>
        <end position="302"/>
    </location>
</feature>
<proteinExistence type="inferred from homology"/>
<dbReference type="InterPro" id="IPR050300">
    <property type="entry name" value="GDXG_lipolytic_enzyme"/>
</dbReference>
<evidence type="ECO:0000256" key="2">
    <source>
        <dbReference type="ARBA" id="ARBA00022801"/>
    </source>
</evidence>
<dbReference type="InterPro" id="IPR033140">
    <property type="entry name" value="Lipase_GDXG_put_SER_AS"/>
</dbReference>
<dbReference type="InterPro" id="IPR029058">
    <property type="entry name" value="AB_hydrolase_fold"/>
</dbReference>
<dbReference type="eggNOG" id="COG0657">
    <property type="taxonomic scope" value="Bacteria"/>
</dbReference>
<dbReference type="STRING" id="929556.Solca_0708"/>
<dbReference type="AlphaFoldDB" id="H8KPD5"/>
<keyword evidence="2" id="KW-0378">Hydrolase</keyword>
<protein>
    <submittedName>
        <fullName evidence="5">Esterase/lipase</fullName>
    </submittedName>
</protein>
<feature type="active site" evidence="3">
    <location>
        <position position="175"/>
    </location>
</feature>
<gene>
    <name evidence="5" type="ordered locus">Solca_0708</name>
</gene>
<name>H8KPD5_SOLCM</name>
<evidence type="ECO:0000259" key="4">
    <source>
        <dbReference type="Pfam" id="PF07859"/>
    </source>
</evidence>
<evidence type="ECO:0000313" key="6">
    <source>
        <dbReference type="Proteomes" id="UP000007590"/>
    </source>
</evidence>
<evidence type="ECO:0000313" key="5">
    <source>
        <dbReference type="EMBL" id="AFD05833.1"/>
    </source>
</evidence>
<dbReference type="GO" id="GO:0016787">
    <property type="term" value="F:hydrolase activity"/>
    <property type="evidence" value="ECO:0007669"/>
    <property type="project" value="UniProtKB-KW"/>
</dbReference>
<dbReference type="PANTHER" id="PTHR48081:SF8">
    <property type="entry name" value="ALPHA_BETA HYDROLASE FOLD-3 DOMAIN-CONTAINING PROTEIN-RELATED"/>
    <property type="match status" value="1"/>
</dbReference>
<dbReference type="PANTHER" id="PTHR48081">
    <property type="entry name" value="AB HYDROLASE SUPERFAMILY PROTEIN C4A8.06C"/>
    <property type="match status" value="1"/>
</dbReference>
<dbReference type="Gene3D" id="3.40.50.1820">
    <property type="entry name" value="alpha/beta hydrolase"/>
    <property type="match status" value="1"/>
</dbReference>
<evidence type="ECO:0000256" key="1">
    <source>
        <dbReference type="ARBA" id="ARBA00010515"/>
    </source>
</evidence>
<accession>H8KPD5</accession>
<organism evidence="5 6">
    <name type="scientific">Solitalea canadensis (strain ATCC 29591 / DSM 3403 / JCM 21819 / LMG 8368 / NBRC 15130 / NCIMB 12057 / USAM 9D)</name>
    <name type="common">Flexibacter canadensis</name>
    <dbReference type="NCBI Taxonomy" id="929556"/>
    <lineage>
        <taxon>Bacteria</taxon>
        <taxon>Pseudomonadati</taxon>
        <taxon>Bacteroidota</taxon>
        <taxon>Sphingobacteriia</taxon>
        <taxon>Sphingobacteriales</taxon>
        <taxon>Sphingobacteriaceae</taxon>
        <taxon>Solitalea</taxon>
    </lineage>
</organism>
<dbReference type="RefSeq" id="WP_014679061.1">
    <property type="nucleotide sequence ID" value="NC_017770.1"/>
</dbReference>
<dbReference type="KEGG" id="scn:Solca_0708"/>
<dbReference type="HOGENOM" id="CLU_012494_6_1_10"/>
<dbReference type="Pfam" id="PF07859">
    <property type="entry name" value="Abhydrolase_3"/>
    <property type="match status" value="1"/>
</dbReference>